<accession>A0A9Q8Z4B1</accession>
<dbReference type="EMBL" id="CP089275">
    <property type="protein sequence ID" value="USP75435.1"/>
    <property type="molecule type" value="Genomic_DNA"/>
</dbReference>
<dbReference type="VEuPathDB" id="FungiDB:yc1106_02709"/>
<evidence type="ECO:0000313" key="1">
    <source>
        <dbReference type="EMBL" id="USP75435.1"/>
    </source>
</evidence>
<sequence>MTGSDLSSYHFTVDIGSGKFTDVVVLDNQGNTLAQVNNTLQPESEAHTVSFQLSKAANGVALWADTSDSTISLSYNVTTAPVPVSDSPGKPSSAQSSRFPTGAALLLIPGSLIVSSLTL</sequence>
<keyword evidence="2" id="KW-1185">Reference proteome</keyword>
<name>A0A9Q8Z4B1_CURCL</name>
<proteinExistence type="predicted"/>
<organism evidence="1 2">
    <name type="scientific">Curvularia clavata</name>
    <dbReference type="NCBI Taxonomy" id="95742"/>
    <lineage>
        <taxon>Eukaryota</taxon>
        <taxon>Fungi</taxon>
        <taxon>Dikarya</taxon>
        <taxon>Ascomycota</taxon>
        <taxon>Pezizomycotina</taxon>
        <taxon>Dothideomycetes</taxon>
        <taxon>Pleosporomycetidae</taxon>
        <taxon>Pleosporales</taxon>
        <taxon>Pleosporineae</taxon>
        <taxon>Pleosporaceae</taxon>
        <taxon>Curvularia</taxon>
    </lineage>
</organism>
<dbReference type="OrthoDB" id="2748312at2759"/>
<evidence type="ECO:0000313" key="2">
    <source>
        <dbReference type="Proteomes" id="UP001056012"/>
    </source>
</evidence>
<protein>
    <submittedName>
        <fullName evidence="1">Uncharacterized protein</fullName>
    </submittedName>
</protein>
<reference evidence="1" key="1">
    <citation type="submission" date="2021-12" db="EMBL/GenBank/DDBJ databases">
        <title>Curvularia clavata genome.</title>
        <authorList>
            <person name="Cao Y."/>
        </authorList>
    </citation>
    <scope>NUCLEOTIDE SEQUENCE</scope>
    <source>
        <strain evidence="1">Yc1106</strain>
    </source>
</reference>
<gene>
    <name evidence="1" type="ORF">yc1106_02709</name>
</gene>
<dbReference type="AlphaFoldDB" id="A0A9Q8Z4B1"/>
<dbReference type="Proteomes" id="UP001056012">
    <property type="component" value="Chromosome 2"/>
</dbReference>